<dbReference type="WBParaSite" id="TREG1_88910.1">
    <property type="protein sequence ID" value="TREG1_88910.1"/>
    <property type="gene ID" value="TREG1_88910"/>
</dbReference>
<dbReference type="PROSITE" id="PS51767">
    <property type="entry name" value="PEPTIDASE_A1"/>
    <property type="match status" value="1"/>
</dbReference>
<keyword evidence="10" id="KW-0732">Signal</keyword>
<keyword evidence="12" id="KW-1185">Reference proteome</keyword>
<name>A0AA85KMQ9_TRIRE</name>
<dbReference type="GO" id="GO:0006508">
    <property type="term" value="P:proteolysis"/>
    <property type="evidence" value="ECO:0007669"/>
    <property type="project" value="UniProtKB-KW"/>
</dbReference>
<dbReference type="PANTHER" id="PTHR47966">
    <property type="entry name" value="BETA-SITE APP-CLEAVING ENZYME, ISOFORM A-RELATED"/>
    <property type="match status" value="1"/>
</dbReference>
<dbReference type="AlphaFoldDB" id="A0AA85KMQ9"/>
<dbReference type="FunFam" id="2.40.70.10:FF:000002">
    <property type="entry name" value="Vacuolar aspartic proteinase"/>
    <property type="match status" value="1"/>
</dbReference>
<evidence type="ECO:0000313" key="12">
    <source>
        <dbReference type="Proteomes" id="UP000050795"/>
    </source>
</evidence>
<feature type="domain" description="Peptidase A1" evidence="11">
    <location>
        <begin position="76"/>
        <end position="391"/>
    </location>
</feature>
<organism evidence="12 13">
    <name type="scientific">Trichobilharzia regenti</name>
    <name type="common">Nasal bird schistosome</name>
    <dbReference type="NCBI Taxonomy" id="157069"/>
    <lineage>
        <taxon>Eukaryota</taxon>
        <taxon>Metazoa</taxon>
        <taxon>Spiralia</taxon>
        <taxon>Lophotrochozoa</taxon>
        <taxon>Platyhelminthes</taxon>
        <taxon>Trematoda</taxon>
        <taxon>Digenea</taxon>
        <taxon>Strigeidida</taxon>
        <taxon>Schistosomatoidea</taxon>
        <taxon>Schistosomatidae</taxon>
        <taxon>Trichobilharzia</taxon>
    </lineage>
</organism>
<feature type="disulfide bond" evidence="8">
    <location>
        <begin position="315"/>
        <end position="352"/>
    </location>
</feature>
<evidence type="ECO:0000256" key="1">
    <source>
        <dbReference type="ARBA" id="ARBA00007447"/>
    </source>
</evidence>
<evidence type="ECO:0000256" key="7">
    <source>
        <dbReference type="PIRSR" id="PIRSR601461-1"/>
    </source>
</evidence>
<dbReference type="Gene3D" id="2.40.70.10">
    <property type="entry name" value="Acid Proteases"/>
    <property type="match status" value="2"/>
</dbReference>
<comment type="similarity">
    <text evidence="1 9">Belongs to the peptidase A1 family.</text>
</comment>
<accession>A0AA85KMQ9</accession>
<dbReference type="Pfam" id="PF00026">
    <property type="entry name" value="Asp"/>
    <property type="match status" value="1"/>
</dbReference>
<evidence type="ECO:0000313" key="13">
    <source>
        <dbReference type="WBParaSite" id="TREG1_88910.1"/>
    </source>
</evidence>
<proteinExistence type="inferred from homology"/>
<dbReference type="InterPro" id="IPR001969">
    <property type="entry name" value="Aspartic_peptidase_AS"/>
</dbReference>
<dbReference type="GO" id="GO:0004190">
    <property type="term" value="F:aspartic-type endopeptidase activity"/>
    <property type="evidence" value="ECO:0007669"/>
    <property type="project" value="UniProtKB-KW"/>
</dbReference>
<evidence type="ECO:0000256" key="3">
    <source>
        <dbReference type="ARBA" id="ARBA00022750"/>
    </source>
</evidence>
<feature type="disulfide bond" evidence="8">
    <location>
        <begin position="107"/>
        <end position="114"/>
    </location>
</feature>
<dbReference type="Proteomes" id="UP000050795">
    <property type="component" value="Unassembled WGS sequence"/>
</dbReference>
<keyword evidence="2 9" id="KW-0645">Protease</keyword>
<reference evidence="12" key="1">
    <citation type="submission" date="2022-06" db="EMBL/GenBank/DDBJ databases">
        <authorList>
            <person name="Berger JAMES D."/>
            <person name="Berger JAMES D."/>
        </authorList>
    </citation>
    <scope>NUCLEOTIDE SEQUENCE [LARGE SCALE GENOMIC DNA]</scope>
</reference>
<dbReference type="PANTHER" id="PTHR47966:SF51">
    <property type="entry name" value="BETA-SITE APP-CLEAVING ENZYME, ISOFORM A-RELATED"/>
    <property type="match status" value="1"/>
</dbReference>
<sequence>MILLKIFISLLPFLVNSKNITRIRLYPSRHNLSAYNSLDHWWNLSIKSLTDKWSRRLNSSERIIPETLENYQNIEYYGEISIGTPPQEFHVIFDTGSSYLWIPSSKCKDSNTACQVHHKYDSSLSSTYKENGEEFSVEYGTGRASGFLSSDVIHIGELDVVDQTFGEVTDEPGSVFVPFHFDGIMGMSFEITSKNSAVKPVFLNMIDQNLVDEAIFSIYLSRYEDKTTGGEVVFGGVDENYYTGDITYLDLVNPEYWMVHFDGLSVDCKEFCPGGSTALIDTGTTLISGPSKRIKEINKYLGSKHTANNENLLDCDKIPELPSVEIALGDKTIVLQPDDYVLEKIVNGSHICKSTFIGIDFSTGPLWVFGDVFLRKVYTVFDVGNKRIGFGDVAGMK</sequence>
<evidence type="ECO:0000259" key="11">
    <source>
        <dbReference type="PROSITE" id="PS51767"/>
    </source>
</evidence>
<feature type="signal peptide" evidence="10">
    <location>
        <begin position="1"/>
        <end position="17"/>
    </location>
</feature>
<evidence type="ECO:0000256" key="10">
    <source>
        <dbReference type="SAM" id="SignalP"/>
    </source>
</evidence>
<protein>
    <recommendedName>
        <fullName evidence="11">Peptidase A1 domain-containing protein</fullName>
    </recommendedName>
</protein>
<keyword evidence="3 9" id="KW-0064">Aspartyl protease</keyword>
<dbReference type="PROSITE" id="PS00141">
    <property type="entry name" value="ASP_PROTEASE"/>
    <property type="match status" value="2"/>
</dbReference>
<dbReference type="SUPFAM" id="SSF50630">
    <property type="entry name" value="Acid proteases"/>
    <property type="match status" value="1"/>
</dbReference>
<dbReference type="InterPro" id="IPR001461">
    <property type="entry name" value="Aspartic_peptidase_A1"/>
</dbReference>
<reference evidence="13" key="2">
    <citation type="submission" date="2023-11" db="UniProtKB">
        <authorList>
            <consortium name="WormBaseParasite"/>
        </authorList>
    </citation>
    <scope>IDENTIFICATION</scope>
</reference>
<evidence type="ECO:0000256" key="2">
    <source>
        <dbReference type="ARBA" id="ARBA00022670"/>
    </source>
</evidence>
<evidence type="ECO:0000256" key="6">
    <source>
        <dbReference type="ARBA" id="ARBA00023180"/>
    </source>
</evidence>
<evidence type="ECO:0000256" key="8">
    <source>
        <dbReference type="PIRSR" id="PIRSR601461-2"/>
    </source>
</evidence>
<keyword evidence="4 9" id="KW-0378">Hydrolase</keyword>
<keyword evidence="6" id="KW-0325">Glycoprotein</keyword>
<evidence type="ECO:0000256" key="5">
    <source>
        <dbReference type="ARBA" id="ARBA00023157"/>
    </source>
</evidence>
<feature type="active site" evidence="7">
    <location>
        <position position="94"/>
    </location>
</feature>
<dbReference type="InterPro" id="IPR021109">
    <property type="entry name" value="Peptidase_aspartic_dom_sf"/>
</dbReference>
<feature type="active site" evidence="7">
    <location>
        <position position="281"/>
    </location>
</feature>
<keyword evidence="5 8" id="KW-1015">Disulfide bond</keyword>
<dbReference type="FunFam" id="2.40.70.10:FF:000149">
    <property type="entry name" value="Uncharacterized protein"/>
    <property type="match status" value="1"/>
</dbReference>
<evidence type="ECO:0000256" key="4">
    <source>
        <dbReference type="ARBA" id="ARBA00022801"/>
    </source>
</evidence>
<evidence type="ECO:0000256" key="9">
    <source>
        <dbReference type="RuleBase" id="RU000454"/>
    </source>
</evidence>
<dbReference type="PRINTS" id="PR00792">
    <property type="entry name" value="PEPSIN"/>
</dbReference>
<dbReference type="InterPro" id="IPR033121">
    <property type="entry name" value="PEPTIDASE_A1"/>
</dbReference>
<feature type="chain" id="PRO_5041694857" description="Peptidase A1 domain-containing protein" evidence="10">
    <location>
        <begin position="18"/>
        <end position="397"/>
    </location>
</feature>